<dbReference type="Proteomes" id="UP000377798">
    <property type="component" value="Unassembled WGS sequence"/>
</dbReference>
<dbReference type="AlphaFoldDB" id="A0A8H2QXD8"/>
<reference evidence="2 3" key="1">
    <citation type="submission" date="2019-02" db="EMBL/GenBank/DDBJ databases">
        <authorList>
            <consortium name="Pathogen Informatics"/>
        </authorList>
    </citation>
    <scope>NUCLEOTIDE SEQUENCE [LARGE SCALE GENOMIC DNA]</scope>
    <source>
        <strain evidence="2 3">3012STDY7089603</strain>
    </source>
</reference>
<dbReference type="InterPro" id="IPR000510">
    <property type="entry name" value="Nase/OxRdtase_comp1"/>
</dbReference>
<proteinExistence type="predicted"/>
<feature type="domain" description="Nitrogenase/oxidoreductase component 1" evidence="1">
    <location>
        <begin position="21"/>
        <end position="373"/>
    </location>
</feature>
<keyword evidence="3" id="KW-1185">Reference proteome</keyword>
<dbReference type="GO" id="GO:0016491">
    <property type="term" value="F:oxidoreductase activity"/>
    <property type="evidence" value="ECO:0007669"/>
    <property type="project" value="UniProtKB-KW"/>
</dbReference>
<dbReference type="EMBL" id="CAACYI010000001">
    <property type="protein sequence ID" value="VFB15704.1"/>
    <property type="molecule type" value="Genomic_DNA"/>
</dbReference>
<dbReference type="InterPro" id="IPR049939">
    <property type="entry name" value="NifE-like"/>
</dbReference>
<evidence type="ECO:0000313" key="3">
    <source>
        <dbReference type="Proteomes" id="UP000377798"/>
    </source>
</evidence>
<evidence type="ECO:0000313" key="2">
    <source>
        <dbReference type="EMBL" id="VFB15704.1"/>
    </source>
</evidence>
<dbReference type="PANTHER" id="PTHR42956:SF1">
    <property type="entry name" value="NITROGENASE IRON-MOLYBDENUM COFACTOR BIOSYNTHESIS PROTEIN NIFE"/>
    <property type="match status" value="1"/>
</dbReference>
<dbReference type="RefSeq" id="WP_165478575.1">
    <property type="nucleotide sequence ID" value="NZ_CAACYI010000001.1"/>
</dbReference>
<dbReference type="Gene3D" id="3.40.50.1980">
    <property type="entry name" value="Nitrogenase molybdenum iron protein domain"/>
    <property type="match status" value="2"/>
</dbReference>
<organism evidence="2 3">
    <name type="scientific">Urinicoccus massiliensis</name>
    <dbReference type="NCBI Taxonomy" id="1723382"/>
    <lineage>
        <taxon>Bacteria</taxon>
        <taxon>Bacillati</taxon>
        <taxon>Bacillota</taxon>
        <taxon>Tissierellia</taxon>
        <taxon>Tissierellales</taxon>
        <taxon>Peptoniphilaceae</taxon>
        <taxon>Urinicoccus</taxon>
    </lineage>
</organism>
<sequence>MKNTLKNIKADSFSGLIFGLESLRGGMTLLNGPTGCKFYHSAVVDGALLRSVSFDPQSYPQEFYFGQSRVPCTYLDAKDYVYGVEKKLQDLLEDIRDRKPDFLAVVNSPGAALIGDDLEKIASRVPGLPLTVFLPTPLYSQAFGQGLSQGLVALLEKLQPAQLPVEKNRVNLLGFSLLQNHVMGNIACLKDLLSKAGLEVGTYFFDQGLDQIKDLRRAKLNLVLSPEDGLDLAKYLKEKYSMPYWIPPKGQPVGFDATEAFFKDLSRILPMNLDPVMEEIQRARGRAYIFLARYSSLLGLPKGAGYSLSGPASILLPLHDFLKNYLGMVPGQITCSQGSYPAFEKILMEEKLASLDRVQMVFGDGNDLAQAMAQDKRVQGLEIQGPTMGYLDVLEKTLYGPQGALYILEKVLNGLKMGDEGYGD</sequence>
<protein>
    <submittedName>
        <fullName evidence="2">Light-independent protochlorophyllide reductase subunit B</fullName>
        <ecNumber evidence="2">1.18.-.-</ecNumber>
    </submittedName>
</protein>
<dbReference type="EC" id="1.18.-.-" evidence="2"/>
<accession>A0A8H2QXD8</accession>
<dbReference type="PANTHER" id="PTHR42956">
    <property type="entry name" value="NITROGENASE IRON-MOLYBDENUM COFACTOR BIOSYNTHESIS PROTEIN NIFE"/>
    <property type="match status" value="1"/>
</dbReference>
<keyword evidence="2" id="KW-0560">Oxidoreductase</keyword>
<name>A0A8H2QXD8_9FIRM</name>
<gene>
    <name evidence="2" type="primary">bchB</name>
    <name evidence="2" type="ORF">NCTC13150_00206</name>
</gene>
<evidence type="ECO:0000259" key="1">
    <source>
        <dbReference type="Pfam" id="PF00148"/>
    </source>
</evidence>
<comment type="caution">
    <text evidence="2">The sequence shown here is derived from an EMBL/GenBank/DDBJ whole genome shotgun (WGS) entry which is preliminary data.</text>
</comment>
<dbReference type="SUPFAM" id="SSF53807">
    <property type="entry name" value="Helical backbone' metal receptor"/>
    <property type="match status" value="1"/>
</dbReference>
<dbReference type="Pfam" id="PF00148">
    <property type="entry name" value="Oxidored_nitro"/>
    <property type="match status" value="1"/>
</dbReference>